<evidence type="ECO:0000313" key="4">
    <source>
        <dbReference type="Proteomes" id="UP001162156"/>
    </source>
</evidence>
<dbReference type="Pfam" id="PF10545">
    <property type="entry name" value="MADF_DNA_bdg"/>
    <property type="match status" value="1"/>
</dbReference>
<dbReference type="AlphaFoldDB" id="A0AAV8X3H9"/>
<name>A0AAV8X3H9_9CUCU</name>
<comment type="caution">
    <text evidence="3">The sequence shown here is derived from an EMBL/GenBank/DDBJ whole genome shotgun (WGS) entry which is preliminary data.</text>
</comment>
<protein>
    <recommendedName>
        <fullName evidence="2">MADF domain-containing protein</fullName>
    </recommendedName>
</protein>
<accession>A0AAV8X3H9</accession>
<organism evidence="3 4">
    <name type="scientific">Rhamnusium bicolor</name>
    <dbReference type="NCBI Taxonomy" id="1586634"/>
    <lineage>
        <taxon>Eukaryota</taxon>
        <taxon>Metazoa</taxon>
        <taxon>Ecdysozoa</taxon>
        <taxon>Arthropoda</taxon>
        <taxon>Hexapoda</taxon>
        <taxon>Insecta</taxon>
        <taxon>Pterygota</taxon>
        <taxon>Neoptera</taxon>
        <taxon>Endopterygota</taxon>
        <taxon>Coleoptera</taxon>
        <taxon>Polyphaga</taxon>
        <taxon>Cucujiformia</taxon>
        <taxon>Chrysomeloidea</taxon>
        <taxon>Cerambycidae</taxon>
        <taxon>Lepturinae</taxon>
        <taxon>Rhagiini</taxon>
        <taxon>Rhamnusium</taxon>
    </lineage>
</organism>
<evidence type="ECO:0000256" key="1">
    <source>
        <dbReference type="SAM" id="MobiDB-lite"/>
    </source>
</evidence>
<reference evidence="3" key="1">
    <citation type="journal article" date="2023" name="Insect Mol. Biol.">
        <title>Genome sequencing provides insights into the evolution of gene families encoding plant cell wall-degrading enzymes in longhorned beetles.</title>
        <authorList>
            <person name="Shin N.R."/>
            <person name="Okamura Y."/>
            <person name="Kirsch R."/>
            <person name="Pauchet Y."/>
        </authorList>
    </citation>
    <scope>NUCLEOTIDE SEQUENCE</scope>
    <source>
        <strain evidence="3">RBIC_L_NR</strain>
    </source>
</reference>
<dbReference type="PROSITE" id="PS51029">
    <property type="entry name" value="MADF"/>
    <property type="match status" value="1"/>
</dbReference>
<dbReference type="Proteomes" id="UP001162156">
    <property type="component" value="Unassembled WGS sequence"/>
</dbReference>
<feature type="domain" description="MADF" evidence="2">
    <location>
        <begin position="46"/>
        <end position="141"/>
    </location>
</feature>
<keyword evidence="4" id="KW-1185">Reference proteome</keyword>
<feature type="region of interest" description="Disordered" evidence="1">
    <location>
        <begin position="1"/>
        <end position="33"/>
    </location>
</feature>
<sequence length="141" mass="16305">MDGSAASETESQHPENNVVEVSASKVSAEQQTEEIYDSTSEKILRNFIEAYESLPELWNSSLDIYMNKTKRNATLNKLLVIYRKLKPEAKLADVRRKINTLRSNYRKELKKIVTSKRSGIGTDEVYQPSSWVFYTLQFLHK</sequence>
<dbReference type="PANTHER" id="PTHR21505">
    <property type="entry name" value="MADF DOMAIN-CONTAINING PROTEIN-RELATED"/>
    <property type="match status" value="1"/>
</dbReference>
<evidence type="ECO:0000259" key="2">
    <source>
        <dbReference type="PROSITE" id="PS51029"/>
    </source>
</evidence>
<dbReference type="EMBL" id="JANEYF010003852">
    <property type="protein sequence ID" value="KAJ8933535.1"/>
    <property type="molecule type" value="Genomic_DNA"/>
</dbReference>
<dbReference type="InterPro" id="IPR006578">
    <property type="entry name" value="MADF-dom"/>
</dbReference>
<gene>
    <name evidence="3" type="ORF">NQ314_013948</name>
</gene>
<dbReference type="PANTHER" id="PTHR21505:SF8">
    <property type="entry name" value="DPT-YFP REPRESSOR BY OVEREXPRESSION, ISOFORM D-RELATED"/>
    <property type="match status" value="1"/>
</dbReference>
<evidence type="ECO:0000313" key="3">
    <source>
        <dbReference type="EMBL" id="KAJ8933535.1"/>
    </source>
</evidence>
<feature type="compositionally biased region" description="Low complexity" evidence="1">
    <location>
        <begin position="15"/>
        <end position="29"/>
    </location>
</feature>
<proteinExistence type="predicted"/>
<dbReference type="SMART" id="SM00595">
    <property type="entry name" value="MADF"/>
    <property type="match status" value="1"/>
</dbReference>